<evidence type="ECO:0000313" key="1">
    <source>
        <dbReference type="EMBL" id="KAG2313431.1"/>
    </source>
</evidence>
<protein>
    <submittedName>
        <fullName evidence="1">Uncharacterized protein</fullName>
    </submittedName>
</protein>
<name>A0A8X7VLG7_BRACI</name>
<dbReference type="Proteomes" id="UP000886595">
    <property type="component" value="Unassembled WGS sequence"/>
</dbReference>
<organism evidence="1 2">
    <name type="scientific">Brassica carinata</name>
    <name type="common">Ethiopian mustard</name>
    <name type="synonym">Abyssinian cabbage</name>
    <dbReference type="NCBI Taxonomy" id="52824"/>
    <lineage>
        <taxon>Eukaryota</taxon>
        <taxon>Viridiplantae</taxon>
        <taxon>Streptophyta</taxon>
        <taxon>Embryophyta</taxon>
        <taxon>Tracheophyta</taxon>
        <taxon>Spermatophyta</taxon>
        <taxon>Magnoliopsida</taxon>
        <taxon>eudicotyledons</taxon>
        <taxon>Gunneridae</taxon>
        <taxon>Pentapetalae</taxon>
        <taxon>rosids</taxon>
        <taxon>malvids</taxon>
        <taxon>Brassicales</taxon>
        <taxon>Brassicaceae</taxon>
        <taxon>Brassiceae</taxon>
        <taxon>Brassica</taxon>
    </lineage>
</organism>
<comment type="caution">
    <text evidence="1">The sequence shown here is derived from an EMBL/GenBank/DDBJ whole genome shotgun (WGS) entry which is preliminary data.</text>
</comment>
<gene>
    <name evidence="1" type="ORF">Bca52824_024988</name>
</gene>
<proteinExistence type="predicted"/>
<dbReference type="AlphaFoldDB" id="A0A8X7VLG7"/>
<sequence length="60" mass="7150">MLDPVIGENFGKYGNFKIYFEHLMICLSRGHHMRYLEDPILLSCKFVYPELLSKEEKEVK</sequence>
<accession>A0A8X7VLG7</accession>
<reference evidence="1 2" key="1">
    <citation type="submission" date="2020-02" db="EMBL/GenBank/DDBJ databases">
        <authorList>
            <person name="Ma Q."/>
            <person name="Huang Y."/>
            <person name="Song X."/>
            <person name="Pei D."/>
        </authorList>
    </citation>
    <scope>NUCLEOTIDE SEQUENCE [LARGE SCALE GENOMIC DNA]</scope>
    <source>
        <strain evidence="1">Sxm20200214</strain>
        <tissue evidence="1">Leaf</tissue>
    </source>
</reference>
<dbReference type="EMBL" id="JAAMPC010000005">
    <property type="protein sequence ID" value="KAG2313431.1"/>
    <property type="molecule type" value="Genomic_DNA"/>
</dbReference>
<keyword evidence="2" id="KW-1185">Reference proteome</keyword>
<evidence type="ECO:0000313" key="2">
    <source>
        <dbReference type="Proteomes" id="UP000886595"/>
    </source>
</evidence>